<dbReference type="GO" id="GO:0005886">
    <property type="term" value="C:plasma membrane"/>
    <property type="evidence" value="ECO:0007669"/>
    <property type="project" value="UniProtKB-SubCell"/>
</dbReference>
<feature type="transmembrane region" description="Helical" evidence="9">
    <location>
        <begin position="274"/>
        <end position="293"/>
    </location>
</feature>
<name>A0A506U3M7_9HYPH</name>
<accession>A0A506U3M7</accession>
<evidence type="ECO:0000256" key="6">
    <source>
        <dbReference type="ARBA" id="ARBA00022989"/>
    </source>
</evidence>
<dbReference type="PANTHER" id="PTHR32507">
    <property type="entry name" value="NA(+)/H(+) ANTIPORTER 1"/>
    <property type="match status" value="1"/>
</dbReference>
<feature type="transmembrane region" description="Helical" evidence="9">
    <location>
        <begin position="58"/>
        <end position="82"/>
    </location>
</feature>
<protein>
    <submittedName>
        <fullName evidence="11">Potassium/proton antiporter</fullName>
    </submittedName>
</protein>
<keyword evidence="6 9" id="KW-1133">Transmembrane helix</keyword>
<keyword evidence="8 9" id="KW-0472">Membrane</keyword>
<keyword evidence="5 9" id="KW-0812">Transmembrane</keyword>
<feature type="transmembrane region" description="Helical" evidence="9">
    <location>
        <begin position="226"/>
        <end position="253"/>
    </location>
</feature>
<comment type="subcellular location">
    <subcellularLocation>
        <location evidence="1">Cell membrane</location>
        <topology evidence="1">Multi-pass membrane protein</topology>
    </subcellularLocation>
</comment>
<keyword evidence="12" id="KW-1185">Reference proteome</keyword>
<dbReference type="GO" id="GO:1902600">
    <property type="term" value="P:proton transmembrane transport"/>
    <property type="evidence" value="ECO:0007669"/>
    <property type="project" value="InterPro"/>
</dbReference>
<dbReference type="GO" id="GO:0015297">
    <property type="term" value="F:antiporter activity"/>
    <property type="evidence" value="ECO:0007669"/>
    <property type="project" value="UniProtKB-KW"/>
</dbReference>
<dbReference type="Gene3D" id="1.20.1530.20">
    <property type="match status" value="1"/>
</dbReference>
<keyword evidence="7" id="KW-0406">Ion transport</keyword>
<dbReference type="RefSeq" id="WP_141167207.1">
    <property type="nucleotide sequence ID" value="NZ_VHLH01000020.1"/>
</dbReference>
<comment type="caution">
    <text evidence="11">The sequence shown here is derived from an EMBL/GenBank/DDBJ whole genome shotgun (WGS) entry which is preliminary data.</text>
</comment>
<evidence type="ECO:0000256" key="1">
    <source>
        <dbReference type="ARBA" id="ARBA00004651"/>
    </source>
</evidence>
<feature type="transmembrane region" description="Helical" evidence="9">
    <location>
        <begin position="335"/>
        <end position="356"/>
    </location>
</feature>
<keyword evidence="2" id="KW-0813">Transport</keyword>
<dbReference type="InterPro" id="IPR038770">
    <property type="entry name" value="Na+/solute_symporter_sf"/>
</dbReference>
<feature type="transmembrane region" description="Helical" evidence="9">
    <location>
        <begin position="191"/>
        <end position="214"/>
    </location>
</feature>
<feature type="transmembrane region" description="Helical" evidence="9">
    <location>
        <begin position="6"/>
        <end position="26"/>
    </location>
</feature>
<gene>
    <name evidence="11" type="ORF">FJU11_11495</name>
</gene>
<dbReference type="SMART" id="SM01091">
    <property type="entry name" value="CorC_HlyC"/>
    <property type="match status" value="1"/>
</dbReference>
<evidence type="ECO:0000259" key="10">
    <source>
        <dbReference type="SMART" id="SM01091"/>
    </source>
</evidence>
<sequence>METLYLAILVGTLLVLMAAFSSLLAFRFGTPLLLLFLCIGLVAGTDGFGVQFDNGQLAYFVGSLALAVILFDSGFGTSLHAFRQAAAPAITMATLGVLLTAGIFGLMACVVFDLQLIQGLLLGSIVASTDAAAVFFLLRIGGIAVRDRVRSTLEVESGSNDPMAIFLTIALVQIATGTDGSSLPGIDILRLFGMQMGLGVAIGLPGGMLIVWLVNKLDMERGLTPIFVVTLALLVFSATGALGGSGFLAVYIAGLYAGNRSIRAKTAIRRFQEGMTWLAQIVMFLVLGLLATPSQFPAIALPAIALALFLVLVARPVAVWLCLSPFRYTKRERLFISWVGLRGAVSILLAILPVIGGVEGGMLFFNTAFIIVLVSLLLQGWTISPMAKRLSLVVPPRIGPVQRVEVELPGSANHELVAYRVVKDSPVLTGERIPRWARPSLVVRNGRSMRYQYAGRLQENDHVYLFISPNFPRLLDRLFASPAPVEKDDTEFFGAFTVDPKRTLGELDEAYGPGIVPANSRETTLAEYLERRFGGRAEYADRLRLGPLEIIVRDVDDRGEITSLGVSLEPEPLARPLPDFINRKTARSALDRLARRRRNRRKAEDRQAAE</sequence>
<dbReference type="NCBIfam" id="NF003714">
    <property type="entry name" value="PRK05326.1-1"/>
    <property type="match status" value="1"/>
</dbReference>
<evidence type="ECO:0000313" key="12">
    <source>
        <dbReference type="Proteomes" id="UP000320314"/>
    </source>
</evidence>
<dbReference type="EMBL" id="VHLH01000020">
    <property type="protein sequence ID" value="TPW27615.1"/>
    <property type="molecule type" value="Genomic_DNA"/>
</dbReference>
<evidence type="ECO:0000256" key="2">
    <source>
        <dbReference type="ARBA" id="ARBA00022448"/>
    </source>
</evidence>
<dbReference type="OrthoDB" id="9810759at2"/>
<evidence type="ECO:0000256" key="7">
    <source>
        <dbReference type="ARBA" id="ARBA00023065"/>
    </source>
</evidence>
<keyword evidence="4" id="KW-1003">Cell membrane</keyword>
<evidence type="ECO:0000256" key="8">
    <source>
        <dbReference type="ARBA" id="ARBA00023136"/>
    </source>
</evidence>
<dbReference type="NCBIfam" id="NF003716">
    <property type="entry name" value="PRK05326.1-3"/>
    <property type="match status" value="1"/>
</dbReference>
<dbReference type="InterPro" id="IPR005170">
    <property type="entry name" value="Transptr-assoc_dom"/>
</dbReference>
<feature type="domain" description="Transporter-associated" evidence="10">
    <location>
        <begin position="489"/>
        <end position="570"/>
    </location>
</feature>
<proteinExistence type="predicted"/>
<dbReference type="PANTHER" id="PTHR32507:SF7">
    <property type="entry name" value="K(+)_H(+) ANTIPORTER NHAP2"/>
    <property type="match status" value="1"/>
</dbReference>
<evidence type="ECO:0000256" key="3">
    <source>
        <dbReference type="ARBA" id="ARBA00022449"/>
    </source>
</evidence>
<reference evidence="11 12" key="1">
    <citation type="submission" date="2019-06" db="EMBL/GenBank/DDBJ databases">
        <authorList>
            <person name="Li M."/>
        </authorList>
    </citation>
    <scope>NUCLEOTIDE SEQUENCE [LARGE SCALE GENOMIC DNA]</scope>
    <source>
        <strain evidence="11 12">BGMRC6574</strain>
    </source>
</reference>
<organism evidence="11 12">
    <name type="scientific">Pararhizobium mangrovi</name>
    <dbReference type="NCBI Taxonomy" id="2590452"/>
    <lineage>
        <taxon>Bacteria</taxon>
        <taxon>Pseudomonadati</taxon>
        <taxon>Pseudomonadota</taxon>
        <taxon>Alphaproteobacteria</taxon>
        <taxon>Hyphomicrobiales</taxon>
        <taxon>Rhizobiaceae</taxon>
        <taxon>Rhizobium/Agrobacterium group</taxon>
        <taxon>Pararhizobium</taxon>
    </lineage>
</organism>
<dbReference type="AlphaFoldDB" id="A0A506U3M7"/>
<dbReference type="Pfam" id="PF00999">
    <property type="entry name" value="Na_H_Exchanger"/>
    <property type="match status" value="1"/>
</dbReference>
<feature type="transmembrane region" description="Helical" evidence="9">
    <location>
        <begin position="89"/>
        <end position="114"/>
    </location>
</feature>
<evidence type="ECO:0000256" key="9">
    <source>
        <dbReference type="SAM" id="Phobius"/>
    </source>
</evidence>
<evidence type="ECO:0000256" key="5">
    <source>
        <dbReference type="ARBA" id="ARBA00022692"/>
    </source>
</evidence>
<evidence type="ECO:0000313" key="11">
    <source>
        <dbReference type="EMBL" id="TPW27615.1"/>
    </source>
</evidence>
<dbReference type="InterPro" id="IPR006153">
    <property type="entry name" value="Cation/H_exchanger_TM"/>
</dbReference>
<evidence type="ECO:0000256" key="4">
    <source>
        <dbReference type="ARBA" id="ARBA00022475"/>
    </source>
</evidence>
<feature type="transmembrane region" description="Helical" evidence="9">
    <location>
        <begin position="299"/>
        <end position="323"/>
    </location>
</feature>
<feature type="transmembrane region" description="Helical" evidence="9">
    <location>
        <begin position="120"/>
        <end position="140"/>
    </location>
</feature>
<dbReference type="NCBIfam" id="NF003715">
    <property type="entry name" value="PRK05326.1-2"/>
    <property type="match status" value="1"/>
</dbReference>
<dbReference type="Proteomes" id="UP000320314">
    <property type="component" value="Unassembled WGS sequence"/>
</dbReference>
<keyword evidence="3" id="KW-0050">Antiport</keyword>
<feature type="transmembrane region" description="Helical" evidence="9">
    <location>
        <begin position="362"/>
        <end position="381"/>
    </location>
</feature>
<feature type="transmembrane region" description="Helical" evidence="9">
    <location>
        <begin position="33"/>
        <end position="52"/>
    </location>
</feature>